<evidence type="ECO:0000313" key="2">
    <source>
        <dbReference type="EMBL" id="CAE8621492.1"/>
    </source>
</evidence>
<dbReference type="EMBL" id="CAJNNV010027758">
    <property type="protein sequence ID" value="CAE8621492.1"/>
    <property type="molecule type" value="Genomic_DNA"/>
</dbReference>
<dbReference type="AlphaFoldDB" id="A0A813G8T4"/>
<feature type="region of interest" description="Disordered" evidence="1">
    <location>
        <begin position="1"/>
        <end position="169"/>
    </location>
</feature>
<protein>
    <submittedName>
        <fullName evidence="2">Uncharacterized protein</fullName>
    </submittedName>
</protein>
<comment type="caution">
    <text evidence="2">The sequence shown here is derived from an EMBL/GenBank/DDBJ whole genome shotgun (WGS) entry which is preliminary data.</text>
</comment>
<feature type="compositionally biased region" description="Low complexity" evidence="1">
    <location>
        <begin position="46"/>
        <end position="101"/>
    </location>
</feature>
<feature type="compositionally biased region" description="Low complexity" evidence="1">
    <location>
        <begin position="123"/>
        <end position="137"/>
    </location>
</feature>
<sequence>APGSSAAPGARPQGASPPAASTAAASAAARAAALHRSSSVGGNARRVSAVGASAGPASGTSPPASSSTAGARPLREASGSPRASRRPVAAQQQASAANPASTGKALGVAGPACGQRLANRLTSSPRSALSSAPSLVSGRVGGATSSRLRTNAVPAAHTAAAGPVRQAQK</sequence>
<feature type="non-terminal residue" evidence="2">
    <location>
        <position position="1"/>
    </location>
</feature>
<name>A0A813G8T4_POLGL</name>
<gene>
    <name evidence="2" type="ORF">PGLA1383_LOCUS39011</name>
</gene>
<accession>A0A813G8T4</accession>
<evidence type="ECO:0000313" key="3">
    <source>
        <dbReference type="Proteomes" id="UP000654075"/>
    </source>
</evidence>
<feature type="compositionally biased region" description="Low complexity" evidence="1">
    <location>
        <begin position="152"/>
        <end position="161"/>
    </location>
</feature>
<organism evidence="2 3">
    <name type="scientific">Polarella glacialis</name>
    <name type="common">Dinoflagellate</name>
    <dbReference type="NCBI Taxonomy" id="89957"/>
    <lineage>
        <taxon>Eukaryota</taxon>
        <taxon>Sar</taxon>
        <taxon>Alveolata</taxon>
        <taxon>Dinophyceae</taxon>
        <taxon>Suessiales</taxon>
        <taxon>Suessiaceae</taxon>
        <taxon>Polarella</taxon>
    </lineage>
</organism>
<evidence type="ECO:0000256" key="1">
    <source>
        <dbReference type="SAM" id="MobiDB-lite"/>
    </source>
</evidence>
<feature type="compositionally biased region" description="Low complexity" evidence="1">
    <location>
        <begin position="1"/>
        <end position="39"/>
    </location>
</feature>
<keyword evidence="3" id="KW-1185">Reference proteome</keyword>
<dbReference type="Proteomes" id="UP000654075">
    <property type="component" value="Unassembled WGS sequence"/>
</dbReference>
<reference evidence="2" key="1">
    <citation type="submission" date="2021-02" db="EMBL/GenBank/DDBJ databases">
        <authorList>
            <person name="Dougan E. K."/>
            <person name="Rhodes N."/>
            <person name="Thang M."/>
            <person name="Chan C."/>
        </authorList>
    </citation>
    <scope>NUCLEOTIDE SEQUENCE</scope>
</reference>
<proteinExistence type="predicted"/>
<feature type="non-terminal residue" evidence="2">
    <location>
        <position position="169"/>
    </location>
</feature>